<keyword evidence="2" id="KW-0067">ATP-binding</keyword>
<gene>
    <name evidence="2" type="ORF">FWK35_00032221</name>
</gene>
<sequence length="77" mass="8890">MNLDEVVKYLTVFLNSLDLPGMLPHVLTLKFNMPIILLRNINSPQLCNGTRLYTIKNPTDMLFEFKVCSFRCDSPLQ</sequence>
<name>A0A6G0Y7A5_APHCR</name>
<reference evidence="2 3" key="1">
    <citation type="submission" date="2019-08" db="EMBL/GenBank/DDBJ databases">
        <title>Whole genome of Aphis craccivora.</title>
        <authorList>
            <person name="Voronova N.V."/>
            <person name="Shulinski R.S."/>
            <person name="Bandarenka Y.V."/>
            <person name="Zhorov D.G."/>
            <person name="Warner D."/>
        </authorList>
    </citation>
    <scope>NUCLEOTIDE SEQUENCE [LARGE SCALE GENOMIC DNA]</scope>
    <source>
        <strain evidence="2">180601</strain>
        <tissue evidence="2">Whole Body</tissue>
    </source>
</reference>
<evidence type="ECO:0000313" key="2">
    <source>
        <dbReference type="EMBL" id="KAF0750600.1"/>
    </source>
</evidence>
<dbReference type="OrthoDB" id="272985at2759"/>
<comment type="caution">
    <text evidence="2">The sequence shown here is derived from an EMBL/GenBank/DDBJ whole genome shotgun (WGS) entry which is preliminary data.</text>
</comment>
<accession>A0A6G0Y7A5</accession>
<evidence type="ECO:0000313" key="3">
    <source>
        <dbReference type="Proteomes" id="UP000478052"/>
    </source>
</evidence>
<dbReference type="Proteomes" id="UP000478052">
    <property type="component" value="Unassembled WGS sequence"/>
</dbReference>
<proteinExistence type="predicted"/>
<dbReference type="EMBL" id="VUJU01005667">
    <property type="protein sequence ID" value="KAF0750600.1"/>
    <property type="molecule type" value="Genomic_DNA"/>
</dbReference>
<dbReference type="PANTHER" id="PTHR10492">
    <property type="match status" value="1"/>
</dbReference>
<keyword evidence="3" id="KW-1185">Reference proteome</keyword>
<keyword evidence="2" id="KW-0347">Helicase</keyword>
<protein>
    <submittedName>
        <fullName evidence="2">ATP-dependent DNA helicase PIF1-like</fullName>
    </submittedName>
</protein>
<evidence type="ECO:0000259" key="1">
    <source>
        <dbReference type="Pfam" id="PF21530"/>
    </source>
</evidence>
<dbReference type="PANTHER" id="PTHR10492:SF57">
    <property type="entry name" value="ATP-DEPENDENT DNA HELICASE"/>
    <property type="match status" value="1"/>
</dbReference>
<dbReference type="Pfam" id="PF21530">
    <property type="entry name" value="Pif1_2B_dom"/>
    <property type="match status" value="1"/>
</dbReference>
<keyword evidence="2" id="KW-0378">Hydrolase</keyword>
<dbReference type="GO" id="GO:0004386">
    <property type="term" value="F:helicase activity"/>
    <property type="evidence" value="ECO:0007669"/>
    <property type="project" value="UniProtKB-KW"/>
</dbReference>
<feature type="domain" description="DNA helicase Pif1-like 2B" evidence="1">
    <location>
        <begin position="13"/>
        <end position="53"/>
    </location>
</feature>
<dbReference type="AlphaFoldDB" id="A0A6G0Y7A5"/>
<organism evidence="2 3">
    <name type="scientific">Aphis craccivora</name>
    <name type="common">Cowpea aphid</name>
    <dbReference type="NCBI Taxonomy" id="307492"/>
    <lineage>
        <taxon>Eukaryota</taxon>
        <taxon>Metazoa</taxon>
        <taxon>Ecdysozoa</taxon>
        <taxon>Arthropoda</taxon>
        <taxon>Hexapoda</taxon>
        <taxon>Insecta</taxon>
        <taxon>Pterygota</taxon>
        <taxon>Neoptera</taxon>
        <taxon>Paraneoptera</taxon>
        <taxon>Hemiptera</taxon>
        <taxon>Sternorrhyncha</taxon>
        <taxon>Aphidomorpha</taxon>
        <taxon>Aphidoidea</taxon>
        <taxon>Aphididae</taxon>
        <taxon>Aphidini</taxon>
        <taxon>Aphis</taxon>
        <taxon>Aphis</taxon>
    </lineage>
</organism>
<dbReference type="InterPro" id="IPR049163">
    <property type="entry name" value="Pif1-like_2B_dom"/>
</dbReference>
<keyword evidence="2" id="KW-0547">Nucleotide-binding</keyword>